<dbReference type="AlphaFoldDB" id="A0A4Z1SLT7"/>
<dbReference type="GO" id="GO:0004373">
    <property type="term" value="F:alpha-1,4-glucan glucosyltransferase (UDP-glucose donor) activity"/>
    <property type="evidence" value="ECO:0007669"/>
    <property type="project" value="UniProtKB-EC"/>
</dbReference>
<dbReference type="UniPathway" id="UPA00164"/>
<dbReference type="Pfam" id="PF05693">
    <property type="entry name" value="Glycogen_syn"/>
    <property type="match status" value="2"/>
</dbReference>
<keyword evidence="5 7" id="KW-0320">Glycogen biosynthesis</keyword>
<dbReference type="Gene3D" id="3.40.50.2000">
    <property type="entry name" value="Glycogen Phosphorylase B"/>
    <property type="match status" value="2"/>
</dbReference>
<accession>A0A4Z1SLT7</accession>
<sequence length="730" mass="81525">MQTGGDLDPSETICLEFCYETIHKVGGIETVVRTKAPAMGSIYGDNYFMVGPHIAWDEKFLTNFEEAERTEDNEVIYELVDSFERRYGLKGVKYGRWLTPGIPQVILLPLSYEGGTLFEGKVNQARDIIRARCQLDIPNPAFGEREPFAWNALVFGVAGWCFLSHAMQVLFTDIDVVVHSHEWLGCVTQVLYASGGNCETGKRDQNAFFVFTTHATTLGRHLSAGNVCLTDCLKVLKERPPDECASHWDAEACHRRVAIEHRLERAAAHTADVFTTVSEITGREAECFLGRAPDIITYNGMDVSAAQRIGSAAGRTHEYYRRKIIDFCRGHFSATPLVPEKTLIFFSAGRLEYRNKGYDMFIDALHRLNERLFNDPLLEDHRDITVVGIIIAPAPTAQYQVETLRGVSLMREIKDSAKALAEKISGRLVDLLTTNRLPYNPVQLTLADVLERDDIVLLKRYQQSYSARHGLPSILTHTLRDPSVQDAKEPILVRLRELNLVNQREAKVKVVWIPEFVSKTSPVGLDYGEFTAGGSLGVFCSLYEPWGYTSPECCCVGTPSIVSNLCGFGSFIEAMTERDRFGKRSEGIIEASERLHHLAALSSLANRKRAVPGSSNSSSGACSPSSTPATGRLPPKSVASVVEEHERNVWNTSRFGVQVVDRVFASYGESVDKLTSSFVDYIRLTPEEREMLRQKTARASVLCDWSTMIDRYREAHSLAVSRGKRNLKSA</sequence>
<evidence type="ECO:0000256" key="6">
    <source>
        <dbReference type="ARBA" id="ARBA00047345"/>
    </source>
</evidence>
<dbReference type="GO" id="GO:0005737">
    <property type="term" value="C:cytoplasm"/>
    <property type="evidence" value="ECO:0007669"/>
    <property type="project" value="TreeGrafter"/>
</dbReference>
<comment type="function">
    <text evidence="7">Transfers the glycosyl residue from UDP-Glc to the non-reducing end of alpha-1,4-glucan.</text>
</comment>
<reference evidence="9 10" key="1">
    <citation type="submission" date="2019-05" db="EMBL/GenBank/DDBJ databases">
        <title>The compact genome of Giardia muris reveals important steps in the evolution of intestinal protozoan parasites.</title>
        <authorList>
            <person name="Xu F."/>
            <person name="Jimenez-Gonzalez A."/>
            <person name="Einarsson E."/>
            <person name="Astvaldsson A."/>
            <person name="Peirasmaki D."/>
            <person name="Eckmann L."/>
            <person name="Andersson J.O."/>
            <person name="Svard S.G."/>
            <person name="Jerlstrom-Hultqvist J."/>
        </authorList>
    </citation>
    <scope>NUCLEOTIDE SEQUENCE [LARGE SCALE GENOMIC DNA]</scope>
    <source>
        <strain evidence="9 10">Roberts-Thomson</strain>
    </source>
</reference>
<comment type="similarity">
    <text evidence="2 7">Belongs to the glycosyltransferase 3 family.</text>
</comment>
<keyword evidence="4 7" id="KW-0808">Transferase</keyword>
<dbReference type="Gene3D" id="6.10.260.10">
    <property type="match status" value="1"/>
</dbReference>
<keyword evidence="3 7" id="KW-0328">Glycosyltransferase</keyword>
<dbReference type="GO" id="GO:0005978">
    <property type="term" value="P:glycogen biosynthetic process"/>
    <property type="evidence" value="ECO:0007669"/>
    <property type="project" value="UniProtKB-UniPathway"/>
</dbReference>
<evidence type="ECO:0000256" key="7">
    <source>
        <dbReference type="RuleBase" id="RU363104"/>
    </source>
</evidence>
<gene>
    <name evidence="9" type="ORF">GMRT_11316</name>
</gene>
<dbReference type="EC" id="2.4.1.11" evidence="7"/>
<dbReference type="OrthoDB" id="6335297at2759"/>
<dbReference type="PANTHER" id="PTHR10176:SF3">
    <property type="entry name" value="GLYCOGEN [STARCH] SYNTHASE"/>
    <property type="match status" value="1"/>
</dbReference>
<evidence type="ECO:0000313" key="9">
    <source>
        <dbReference type="EMBL" id="TNJ26632.1"/>
    </source>
</evidence>
<comment type="caution">
    <text evidence="9">The sequence shown here is derived from an EMBL/GenBank/DDBJ whole genome shotgun (WGS) entry which is preliminary data.</text>
</comment>
<evidence type="ECO:0000256" key="3">
    <source>
        <dbReference type="ARBA" id="ARBA00022676"/>
    </source>
</evidence>
<comment type="catalytic activity">
    <reaction evidence="6">
        <text>[(1-&gt;4)-alpha-D-glucosyl](n) + UDP-alpha-D-glucose = [(1-&gt;4)-alpha-D-glucosyl](n+1) + UDP + H(+)</text>
        <dbReference type="Rhea" id="RHEA:18549"/>
        <dbReference type="Rhea" id="RHEA-COMP:9584"/>
        <dbReference type="Rhea" id="RHEA-COMP:9587"/>
        <dbReference type="ChEBI" id="CHEBI:15378"/>
        <dbReference type="ChEBI" id="CHEBI:15444"/>
        <dbReference type="ChEBI" id="CHEBI:58223"/>
        <dbReference type="ChEBI" id="CHEBI:58885"/>
        <dbReference type="EC" id="2.4.1.11"/>
    </reaction>
    <physiologicalReaction direction="left-to-right" evidence="6">
        <dbReference type="Rhea" id="RHEA:18550"/>
    </physiologicalReaction>
</comment>
<organism evidence="9 10">
    <name type="scientific">Giardia muris</name>
    <dbReference type="NCBI Taxonomy" id="5742"/>
    <lineage>
        <taxon>Eukaryota</taxon>
        <taxon>Metamonada</taxon>
        <taxon>Diplomonadida</taxon>
        <taxon>Hexamitidae</taxon>
        <taxon>Giardiinae</taxon>
        <taxon>Giardia</taxon>
    </lineage>
</organism>
<protein>
    <recommendedName>
        <fullName evidence="7">Glycogen [starch] synthase</fullName>
        <ecNumber evidence="7">2.4.1.11</ecNumber>
    </recommendedName>
</protein>
<dbReference type="InterPro" id="IPR008631">
    <property type="entry name" value="Glycogen_synth"/>
</dbReference>
<feature type="compositionally biased region" description="Low complexity" evidence="8">
    <location>
        <begin position="613"/>
        <end position="630"/>
    </location>
</feature>
<dbReference type="VEuPathDB" id="GiardiaDB:GMRT_11316"/>
<name>A0A4Z1SLT7_GIAMU</name>
<dbReference type="Proteomes" id="UP000315496">
    <property type="component" value="Chromosome 5"/>
</dbReference>
<evidence type="ECO:0000256" key="8">
    <source>
        <dbReference type="SAM" id="MobiDB-lite"/>
    </source>
</evidence>
<evidence type="ECO:0000256" key="2">
    <source>
        <dbReference type="ARBA" id="ARBA00010686"/>
    </source>
</evidence>
<keyword evidence="10" id="KW-1185">Reference proteome</keyword>
<dbReference type="PANTHER" id="PTHR10176">
    <property type="entry name" value="GLYCOGEN SYNTHASE"/>
    <property type="match status" value="1"/>
</dbReference>
<evidence type="ECO:0000313" key="10">
    <source>
        <dbReference type="Proteomes" id="UP000315496"/>
    </source>
</evidence>
<proteinExistence type="inferred from homology"/>
<evidence type="ECO:0000256" key="4">
    <source>
        <dbReference type="ARBA" id="ARBA00022679"/>
    </source>
</evidence>
<dbReference type="SUPFAM" id="SSF53756">
    <property type="entry name" value="UDP-Glycosyltransferase/glycogen phosphorylase"/>
    <property type="match status" value="1"/>
</dbReference>
<dbReference type="EMBL" id="VDLU01000005">
    <property type="protein sequence ID" value="TNJ26632.1"/>
    <property type="molecule type" value="Genomic_DNA"/>
</dbReference>
<evidence type="ECO:0000256" key="1">
    <source>
        <dbReference type="ARBA" id="ARBA00004964"/>
    </source>
</evidence>
<evidence type="ECO:0000256" key="5">
    <source>
        <dbReference type="ARBA" id="ARBA00023056"/>
    </source>
</evidence>
<feature type="region of interest" description="Disordered" evidence="8">
    <location>
        <begin position="609"/>
        <end position="635"/>
    </location>
</feature>
<comment type="pathway">
    <text evidence="1 7">Glycan biosynthesis; glycogen biosynthesis.</text>
</comment>